<evidence type="ECO:0000256" key="4">
    <source>
        <dbReference type="ARBA" id="ARBA00022692"/>
    </source>
</evidence>
<dbReference type="SUPFAM" id="SSF82171">
    <property type="entry name" value="DPP6 N-terminal domain-like"/>
    <property type="match status" value="2"/>
</dbReference>
<dbReference type="Pfam" id="PF07676">
    <property type="entry name" value="PD40"/>
    <property type="match status" value="4"/>
</dbReference>
<dbReference type="InterPro" id="IPR018108">
    <property type="entry name" value="MCP_transmembrane"/>
</dbReference>
<evidence type="ECO:0000256" key="10">
    <source>
        <dbReference type="PROSITE-ProRule" id="PRU00282"/>
    </source>
</evidence>
<dbReference type="InterPro" id="IPR023395">
    <property type="entry name" value="MCP_dom_sf"/>
</dbReference>
<reference evidence="13" key="2">
    <citation type="submission" date="2015-08" db="UniProtKB">
        <authorList>
            <consortium name="WormBaseParasite"/>
        </authorList>
    </citation>
    <scope>IDENTIFICATION</scope>
</reference>
<keyword evidence="8" id="KW-0496">Mitochondrion</keyword>
<keyword evidence="5" id="KW-0677">Repeat</keyword>
<dbReference type="PANTHER" id="PTHR45829">
    <property type="entry name" value="MITOCHONDRIAL CARRIER PROTEIN RIM2"/>
    <property type="match status" value="1"/>
</dbReference>
<feature type="repeat" description="Solcar" evidence="10">
    <location>
        <begin position="246"/>
        <end position="330"/>
    </location>
</feature>
<comment type="similarity">
    <text evidence="2">Belongs to the mitochondrial carrier (TC 2.A.29) family.</text>
</comment>
<organism evidence="12 13">
    <name type="scientific">Strongyloides venezuelensis</name>
    <name type="common">Threadworm</name>
    <dbReference type="NCBI Taxonomy" id="75913"/>
    <lineage>
        <taxon>Eukaryota</taxon>
        <taxon>Metazoa</taxon>
        <taxon>Ecdysozoa</taxon>
        <taxon>Nematoda</taxon>
        <taxon>Chromadorea</taxon>
        <taxon>Rhabditida</taxon>
        <taxon>Tylenchina</taxon>
        <taxon>Panagrolaimomorpha</taxon>
        <taxon>Strongyloidoidea</taxon>
        <taxon>Strongyloididae</taxon>
        <taxon>Strongyloides</taxon>
    </lineage>
</organism>
<comment type="subcellular location">
    <subcellularLocation>
        <location evidence="1">Mitochondrion inner membrane</location>
        <topology evidence="1">Multi-pass membrane protein</topology>
    </subcellularLocation>
</comment>
<accession>A0A0K0FXW6</accession>
<dbReference type="GO" id="GO:1990519">
    <property type="term" value="P:pyrimidine nucleotide import into mitochondrion"/>
    <property type="evidence" value="ECO:0007669"/>
    <property type="project" value="TreeGrafter"/>
</dbReference>
<dbReference type="PROSITE" id="PS50920">
    <property type="entry name" value="SOLCAR"/>
    <property type="match status" value="3"/>
</dbReference>
<keyword evidence="12" id="KW-1185">Reference proteome</keyword>
<dbReference type="Gene3D" id="2.120.10.30">
    <property type="entry name" value="TolB, C-terminal domain"/>
    <property type="match status" value="3"/>
</dbReference>
<feature type="transmembrane region" description="Helical" evidence="11">
    <location>
        <begin position="149"/>
        <end position="168"/>
    </location>
</feature>
<evidence type="ECO:0000256" key="9">
    <source>
        <dbReference type="ARBA" id="ARBA00023136"/>
    </source>
</evidence>
<keyword evidence="9 10" id="KW-0472">Membrane</keyword>
<feature type="transmembrane region" description="Helical" evidence="11">
    <location>
        <begin position="106"/>
        <end position="129"/>
    </location>
</feature>
<keyword evidence="3" id="KW-0813">Transport</keyword>
<sequence length="1061" mass="120592">MVYKDNIIHFMSGGLGSGVGLLATYPLDLIRIRLQSGIGIQGESYHGKKLRNTILQNNMVKYSIGKTPSTTSSFHVPIVTNVYKQLFDLHIIKNVKQIIINEGVRGLYKGLGASVIAFIPTKAVYFFYYNAAKSEINKGKYFTPNTAPVHMFSAGFAGLAVCLIFNPIHVIKTRLQLNSGNMNVRECLSYTFKHHGIRGFYRGMEASAYGVSEMVIQFMIYEKIKHDLHNWLSTYNVPLYWLSEDPKGAHFMVAGAISKFTAVVITYPHEVIRTRTREVGYKGQGFWTLMNQINKNEGFKALYRGMGTTLIRSVPNSAIALTAYEYFVCIAHWNTKSKMYFLLLFSLFLGVFCRTEDWLHNITKITSGVVNLFPHLSDDGKYILFEGSGLKEYGTRCSGIYRKKLSLINEKYNTEVDRISNGLGSSTSGRFLSSNYDMIYSGTFRKLNISAKNNHFDISKTCPVSICQSSERYKNASIDEICRRPLLKNIFPDYDIYKVNKYGIIISTLTNDSSYNSEAAPSPDGTWIAYTSKKMGTLDIWVMKDDGSEKRQLTKTEGYEGLPSWSLDSQYILYTGYIPKTKEEIKDFYQLSSLNLLDISKTEIFLVSIDGRVWKQVTYLNSSTFGATWISSDAFVFSSNFEGGKSGIHEFNIYLFNLTTKVIDRITWNDEGFDSFPSYNPKLNILTWTSNRLKVVKEREEYNVFMAYFGKQSNRPFFHKEKQKSPNTIKEYLKMRDLHYPGENHLKNIKQLTFGGQNAEGYFVRDDSAFIFQAMGNENYKTECDQIYRYNIKGHLPSDESIPQKMSVGLGATTCSFLFPSKKESIHASTIRAVDFNDNLSNGACPPKKCKSVDAKTDVVLKHLCNTSYVWDIFPNYDIYLVNEYGNFIKQLTNTEGYDAEGTISPDGRLIVYTSLASGDLELWIMNSDGSGKRQLTNELGYDGGAFFSPDGTKIIFRASRPKSEEEIKKYKLLLSYGLVEPLSMELFVINVDGTDLRQITKLGGSNWAPYYLTDNKRIIFSSNFNSSLTHFGEFHIYMINEDGTGLEQVSLKLRNLIQKF</sequence>
<dbReference type="Pfam" id="PF00153">
    <property type="entry name" value="Mito_carr"/>
    <property type="match status" value="3"/>
</dbReference>
<dbReference type="PANTHER" id="PTHR45829:SF4">
    <property type="entry name" value="MITOCHONDRIAL CARRIER PROTEIN RIM2"/>
    <property type="match status" value="1"/>
</dbReference>
<dbReference type="InterPro" id="IPR049562">
    <property type="entry name" value="SLC25A33/36-like"/>
</dbReference>
<evidence type="ECO:0000256" key="11">
    <source>
        <dbReference type="SAM" id="Phobius"/>
    </source>
</evidence>
<name>A0A0K0FXW6_STRVS</name>
<dbReference type="STRING" id="75913.A0A0K0FXW6"/>
<dbReference type="SUPFAM" id="SSF103506">
    <property type="entry name" value="Mitochondrial carrier"/>
    <property type="match status" value="1"/>
</dbReference>
<dbReference type="AlphaFoldDB" id="A0A0K0FXW6"/>
<dbReference type="InterPro" id="IPR011042">
    <property type="entry name" value="6-blade_b-propeller_TolB-like"/>
</dbReference>
<proteinExistence type="inferred from homology"/>
<dbReference type="Proteomes" id="UP000035680">
    <property type="component" value="Unassembled WGS sequence"/>
</dbReference>
<dbReference type="Gene3D" id="1.50.40.10">
    <property type="entry name" value="Mitochondrial carrier domain"/>
    <property type="match status" value="1"/>
</dbReference>
<feature type="repeat" description="Solcar" evidence="10">
    <location>
        <begin position="4"/>
        <end position="135"/>
    </location>
</feature>
<reference evidence="12" key="1">
    <citation type="submission" date="2014-07" db="EMBL/GenBank/DDBJ databases">
        <authorList>
            <person name="Martin A.A"/>
            <person name="De Silva N."/>
        </authorList>
    </citation>
    <scope>NUCLEOTIDE SEQUENCE</scope>
</reference>
<dbReference type="InterPro" id="IPR011659">
    <property type="entry name" value="WD40"/>
</dbReference>
<protein>
    <submittedName>
        <fullName evidence="13">Carrier protein (inferred by orthology to a C. elegans protein)</fullName>
    </submittedName>
</protein>
<feature type="transmembrane region" description="Helical" evidence="11">
    <location>
        <begin position="314"/>
        <end position="333"/>
    </location>
</feature>
<evidence type="ECO:0000256" key="8">
    <source>
        <dbReference type="ARBA" id="ARBA00023128"/>
    </source>
</evidence>
<evidence type="ECO:0000256" key="3">
    <source>
        <dbReference type="ARBA" id="ARBA00022448"/>
    </source>
</evidence>
<keyword evidence="7 11" id="KW-1133">Transmembrane helix</keyword>
<evidence type="ECO:0000313" key="12">
    <source>
        <dbReference type="Proteomes" id="UP000035680"/>
    </source>
</evidence>
<dbReference type="GO" id="GO:0005743">
    <property type="term" value="C:mitochondrial inner membrane"/>
    <property type="evidence" value="ECO:0007669"/>
    <property type="project" value="UniProtKB-SubCell"/>
</dbReference>
<evidence type="ECO:0000256" key="5">
    <source>
        <dbReference type="ARBA" id="ARBA00022737"/>
    </source>
</evidence>
<feature type="repeat" description="Solcar" evidence="10">
    <location>
        <begin position="145"/>
        <end position="227"/>
    </location>
</feature>
<keyword evidence="4 10" id="KW-0812">Transmembrane</keyword>
<dbReference type="WBParaSite" id="SVE_1729200.5">
    <property type="protein sequence ID" value="SVE_1729200.5"/>
    <property type="gene ID" value="SVE_1729200"/>
</dbReference>
<evidence type="ECO:0000256" key="2">
    <source>
        <dbReference type="ARBA" id="ARBA00006375"/>
    </source>
</evidence>
<evidence type="ECO:0000256" key="7">
    <source>
        <dbReference type="ARBA" id="ARBA00022989"/>
    </source>
</evidence>
<evidence type="ECO:0000256" key="1">
    <source>
        <dbReference type="ARBA" id="ARBA00004448"/>
    </source>
</evidence>
<keyword evidence="6" id="KW-0999">Mitochondrion inner membrane</keyword>
<dbReference type="GO" id="GO:0015218">
    <property type="term" value="F:pyrimidine nucleotide transmembrane transporter activity"/>
    <property type="evidence" value="ECO:0007669"/>
    <property type="project" value="InterPro"/>
</dbReference>
<evidence type="ECO:0000256" key="6">
    <source>
        <dbReference type="ARBA" id="ARBA00022792"/>
    </source>
</evidence>
<evidence type="ECO:0000313" key="13">
    <source>
        <dbReference type="WBParaSite" id="SVE_1729200.5"/>
    </source>
</evidence>